<dbReference type="CDD" id="cd00102">
    <property type="entry name" value="IPT"/>
    <property type="match status" value="1"/>
</dbReference>
<gene>
    <name evidence="2" type="ORF">UY44_C0010G0011</name>
</gene>
<name>A0A0G1YQ40_9BACT</name>
<reference evidence="2 3" key="1">
    <citation type="journal article" date="2015" name="Nature">
        <title>rRNA introns, odd ribosomes, and small enigmatic genomes across a large radiation of phyla.</title>
        <authorList>
            <person name="Brown C.T."/>
            <person name="Hug L.A."/>
            <person name="Thomas B.C."/>
            <person name="Sharon I."/>
            <person name="Castelle C.J."/>
            <person name="Singh A."/>
            <person name="Wilkins M.J."/>
            <person name="Williams K.H."/>
            <person name="Banfield J.F."/>
        </authorList>
    </citation>
    <scope>NUCLEOTIDE SEQUENCE [LARGE SCALE GENOMIC DNA]</scope>
</reference>
<dbReference type="InterPro" id="IPR002909">
    <property type="entry name" value="IPT_dom"/>
</dbReference>
<dbReference type="Pfam" id="PF01471">
    <property type="entry name" value="PG_binding_1"/>
    <property type="match status" value="1"/>
</dbReference>
<dbReference type="SUPFAM" id="SSF81296">
    <property type="entry name" value="E set domains"/>
    <property type="match status" value="3"/>
</dbReference>
<evidence type="ECO:0000259" key="1">
    <source>
        <dbReference type="SMART" id="SM00089"/>
    </source>
</evidence>
<dbReference type="InterPro" id="IPR014756">
    <property type="entry name" value="Ig_E-set"/>
</dbReference>
<dbReference type="Gene3D" id="1.10.101.10">
    <property type="entry name" value="PGBD-like superfamily/PGBD"/>
    <property type="match status" value="1"/>
</dbReference>
<dbReference type="Proteomes" id="UP000033965">
    <property type="component" value="Unassembled WGS sequence"/>
</dbReference>
<evidence type="ECO:0000313" key="3">
    <source>
        <dbReference type="Proteomes" id="UP000033965"/>
    </source>
</evidence>
<dbReference type="Gene3D" id="2.60.40.10">
    <property type="entry name" value="Immunoglobulins"/>
    <property type="match status" value="4"/>
</dbReference>
<dbReference type="EMBL" id="LCPZ01000010">
    <property type="protein sequence ID" value="KKW08479.1"/>
    <property type="molecule type" value="Genomic_DNA"/>
</dbReference>
<proteinExistence type="predicted"/>
<dbReference type="AlphaFoldDB" id="A0A0G1YQ40"/>
<dbReference type="InterPro" id="IPR036365">
    <property type="entry name" value="PGBD-like_sf"/>
</dbReference>
<dbReference type="SUPFAM" id="SSF47090">
    <property type="entry name" value="PGBD-like"/>
    <property type="match status" value="1"/>
</dbReference>
<comment type="caution">
    <text evidence="2">The sequence shown here is derived from an EMBL/GenBank/DDBJ whole genome shotgun (WGS) entry which is preliminary data.</text>
</comment>
<feature type="domain" description="PKD/Chitinase" evidence="1">
    <location>
        <begin position="393"/>
        <end position="469"/>
    </location>
</feature>
<evidence type="ECO:0000313" key="2">
    <source>
        <dbReference type="EMBL" id="KKW08479.1"/>
    </source>
</evidence>
<dbReference type="InterPro" id="IPR013783">
    <property type="entry name" value="Ig-like_fold"/>
</dbReference>
<organism evidence="2 3">
    <name type="scientific">Candidatus Kaiserbacteria bacterium GW2011_GWA2_49_19</name>
    <dbReference type="NCBI Taxonomy" id="1618669"/>
    <lineage>
        <taxon>Bacteria</taxon>
        <taxon>Candidatus Kaiseribacteriota</taxon>
    </lineage>
</organism>
<accession>A0A0G1YQ40</accession>
<sequence>MYRAYISGFIAIISVLSAGTVIAQSYSYPYLYGATVSSACVALPQDMSQGSRGSDVTALQNFLLAQNYPGSGAWMVTGFFGSATRQAVLNFQSQKSLLATGIADGQTRVAIAASTCGGNNNSYVSTPSYNPVPIVNVSTPSYAYPNSGNVAISSLSVSAGPIGTSVTIYGSGFDPAYNNVYFGNTPIPGNVASNGNSLTFTVPASFNSNCSGYGCYLMNQFINPGVYPVYVTNTRGTSNSLMFSVTGGGTSSCPWYVNFGNCGNWNSGAYWNASINSLYPISGGVGTSVTVFGSGFSQRGNTVHFGPGVVTNITSADGTSLSFLVPAQLTGLGSQTMAVGTYNISVTNERGATSNVLPFTVTSVQQNAMPPAITSVNGPVRIAAGTQGAWTVTLDAYGSANVTTSVRWGDEGLYPSSAPVSQTLPPTGTQTLTFTHTYQKSGVYMAIFTASNGFGTDNTTTVTVTVTPNSAEPLTLSNVVPAMGRVGTLVTLTGTGFTYSGNTVYFGSGGASNLASSNNGTTLYFTIPAYVSPCDVVQGNVCALYAQQVNPGTYPLYVRNAAGGQTGTIYFTVTP</sequence>
<dbReference type="InterPro" id="IPR002477">
    <property type="entry name" value="Peptidoglycan-bd-like"/>
</dbReference>
<dbReference type="InterPro" id="IPR036366">
    <property type="entry name" value="PGBDSf"/>
</dbReference>
<protein>
    <submittedName>
        <fullName evidence="2">Peptidoglycan-binding domain 1 protein</fullName>
    </submittedName>
</protein>
<dbReference type="SMART" id="SM00089">
    <property type="entry name" value="PKD"/>
    <property type="match status" value="1"/>
</dbReference>
<dbReference type="InterPro" id="IPR022409">
    <property type="entry name" value="PKD/Chitinase_dom"/>
</dbReference>
<dbReference type="Pfam" id="PF01833">
    <property type="entry name" value="TIG"/>
    <property type="match status" value="3"/>
</dbReference>